<dbReference type="Pfam" id="PF01535">
    <property type="entry name" value="PPR"/>
    <property type="match status" value="1"/>
</dbReference>
<evidence type="ECO:0008006" key="4">
    <source>
        <dbReference type="Google" id="ProtNLM"/>
    </source>
</evidence>
<dbReference type="Gene3D" id="1.25.40.10">
    <property type="entry name" value="Tetratricopeptide repeat domain"/>
    <property type="match status" value="2"/>
</dbReference>
<dbReference type="AlphaFoldDB" id="A9NXA0"/>
<dbReference type="InterPro" id="IPR002885">
    <property type="entry name" value="PPR_rpt"/>
</dbReference>
<dbReference type="InterPro" id="IPR011990">
    <property type="entry name" value="TPR-like_helical_dom_sf"/>
</dbReference>
<dbReference type="PANTHER" id="PTHR47880:SF1">
    <property type="entry name" value="OS05G0353300 PROTEIN"/>
    <property type="match status" value="1"/>
</dbReference>
<organism evidence="3">
    <name type="scientific">Picea sitchensis</name>
    <name type="common">Sitka spruce</name>
    <name type="synonym">Pinus sitchensis</name>
    <dbReference type="NCBI Taxonomy" id="3332"/>
    <lineage>
        <taxon>Eukaryota</taxon>
        <taxon>Viridiplantae</taxon>
        <taxon>Streptophyta</taxon>
        <taxon>Embryophyta</taxon>
        <taxon>Tracheophyta</taxon>
        <taxon>Spermatophyta</taxon>
        <taxon>Pinopsida</taxon>
        <taxon>Pinidae</taxon>
        <taxon>Conifers I</taxon>
        <taxon>Pinales</taxon>
        <taxon>Pinaceae</taxon>
        <taxon>Picea</taxon>
    </lineage>
</organism>
<dbReference type="EMBL" id="EF085965">
    <property type="protein sequence ID" value="ABK25261.1"/>
    <property type="molecule type" value="mRNA"/>
</dbReference>
<dbReference type="PANTHER" id="PTHR47880">
    <property type="entry name" value="OS05G0353300 PROTEIN"/>
    <property type="match status" value="1"/>
</dbReference>
<reference evidence="3" key="1">
    <citation type="journal article" date="2008" name="BMC Genomics">
        <title>A conifer genomics resource of 200,000 spruce (Picea spp.) ESTs and 6,464 high-quality, sequence-finished full-length cDNAs for Sitka spruce (Picea sitchensis).</title>
        <authorList>
            <person name="Ralph S.G."/>
            <person name="Chun H.J."/>
            <person name="Kolosova N."/>
            <person name="Cooper D."/>
            <person name="Oddy C."/>
            <person name="Ritland C.E."/>
            <person name="Kirkpatrick R."/>
            <person name="Moore R."/>
            <person name="Barber S."/>
            <person name="Holt R.A."/>
            <person name="Jones S.J."/>
            <person name="Marra M.A."/>
            <person name="Douglas C.J."/>
            <person name="Ritland K."/>
            <person name="Bohlmann J."/>
        </authorList>
    </citation>
    <scope>NUCLEOTIDE SEQUENCE</scope>
    <source>
        <tissue evidence="3">Green portion of the leader tissue</tissue>
    </source>
</reference>
<evidence type="ECO:0000313" key="3">
    <source>
        <dbReference type="EMBL" id="ABK25261.1"/>
    </source>
</evidence>
<evidence type="ECO:0000256" key="2">
    <source>
        <dbReference type="PROSITE-ProRule" id="PRU00708"/>
    </source>
</evidence>
<feature type="repeat" description="PPR" evidence="2">
    <location>
        <begin position="425"/>
        <end position="459"/>
    </location>
</feature>
<keyword evidence="1" id="KW-0677">Repeat</keyword>
<evidence type="ECO:0000256" key="1">
    <source>
        <dbReference type="ARBA" id="ARBA00022737"/>
    </source>
</evidence>
<dbReference type="PROSITE" id="PS51375">
    <property type="entry name" value="PPR"/>
    <property type="match status" value="1"/>
</dbReference>
<protein>
    <recommendedName>
        <fullName evidence="4">Pentacotripeptide-repeat region of PRORP domain-containing protein</fullName>
    </recommendedName>
</protein>
<accession>A9NXA0</accession>
<proteinExistence type="evidence at transcript level"/>
<sequence>MGYQISVRFDLPCSISLYVKPVLNRTSSKMSCSALNHLGFKCHQKGDREVIKFLHLGLESTGRLSPINKYGNYLNHNRVGCRQLRVCRGGEEFTEEQSKGGFSEAIVQLERMTRDPDDILEEMQKQKQLSTRDLQLVLVYFSQEGRDSWCALEVFDWMRRGDKVDDETMELMLSIMASWLNKLAEEEHSVEEVQCLLREMKCVGLKPDYDMVKKMISMYWDKGKMSEAVQFVKYLLQTGRAVTEEEKDQDPANHLMWKMSMDGEYKEAVELLFELRNCGLKPKIYSYVTASVTLVMEQIQFTRAVQELKAFRNKGKVGEFEAGDLELLDAYQRNLHEKGEQIAKWAIEENAPDFMGVIHEKLLAMYTVAVRGIEAEHHLWQMKLAGREPSTETYDRVLAVCAVEKNLLAVGRLMAGMEAVGKPPSKKTFSWLVHGYVKGEHFEEAAKTLIKMLDKGLYPEKLEITMVLKGLQKSLQKTGHPELYLKICKRLSDAGLIEPCLIYMYINKLCIIRML</sequence>
<name>A9NXA0_PICSI</name>